<dbReference type="Proteomes" id="UP000499080">
    <property type="component" value="Unassembled WGS sequence"/>
</dbReference>
<dbReference type="AlphaFoldDB" id="A0A4Y2CZZ4"/>
<evidence type="ECO:0000313" key="3">
    <source>
        <dbReference type="Proteomes" id="UP000499080"/>
    </source>
</evidence>
<feature type="transmembrane region" description="Helical" evidence="1">
    <location>
        <begin position="16"/>
        <end position="39"/>
    </location>
</feature>
<protein>
    <submittedName>
        <fullName evidence="2">Uncharacterized protein</fullName>
    </submittedName>
</protein>
<accession>A0A4Y2CZZ4</accession>
<evidence type="ECO:0000256" key="1">
    <source>
        <dbReference type="SAM" id="Phobius"/>
    </source>
</evidence>
<keyword evidence="3" id="KW-1185">Reference proteome</keyword>
<gene>
    <name evidence="2" type="ORF">AVEN_111895_1</name>
</gene>
<keyword evidence="1" id="KW-0472">Membrane</keyword>
<organism evidence="2 3">
    <name type="scientific">Araneus ventricosus</name>
    <name type="common">Orbweaver spider</name>
    <name type="synonym">Epeira ventricosa</name>
    <dbReference type="NCBI Taxonomy" id="182803"/>
    <lineage>
        <taxon>Eukaryota</taxon>
        <taxon>Metazoa</taxon>
        <taxon>Ecdysozoa</taxon>
        <taxon>Arthropoda</taxon>
        <taxon>Chelicerata</taxon>
        <taxon>Arachnida</taxon>
        <taxon>Araneae</taxon>
        <taxon>Araneomorphae</taxon>
        <taxon>Entelegynae</taxon>
        <taxon>Araneoidea</taxon>
        <taxon>Araneidae</taxon>
        <taxon>Araneus</taxon>
    </lineage>
</organism>
<comment type="caution">
    <text evidence="2">The sequence shown here is derived from an EMBL/GenBank/DDBJ whole genome shotgun (WGS) entry which is preliminary data.</text>
</comment>
<reference evidence="2 3" key="1">
    <citation type="journal article" date="2019" name="Sci. Rep.">
        <title>Orb-weaving spider Araneus ventricosus genome elucidates the spidroin gene catalogue.</title>
        <authorList>
            <person name="Kono N."/>
            <person name="Nakamura H."/>
            <person name="Ohtoshi R."/>
            <person name="Moran D.A.P."/>
            <person name="Shinohara A."/>
            <person name="Yoshida Y."/>
            <person name="Fujiwara M."/>
            <person name="Mori M."/>
            <person name="Tomita M."/>
            <person name="Arakawa K."/>
        </authorList>
    </citation>
    <scope>NUCLEOTIDE SEQUENCE [LARGE SCALE GENOMIC DNA]</scope>
</reference>
<evidence type="ECO:0000313" key="2">
    <source>
        <dbReference type="EMBL" id="GBM10062.1"/>
    </source>
</evidence>
<proteinExistence type="predicted"/>
<dbReference type="EMBL" id="BGPR01088138">
    <property type="protein sequence ID" value="GBM10062.1"/>
    <property type="molecule type" value="Genomic_DNA"/>
</dbReference>
<keyword evidence="1" id="KW-0812">Transmembrane</keyword>
<name>A0A4Y2CZZ4_ARAVE</name>
<keyword evidence="1" id="KW-1133">Transmembrane helix</keyword>
<sequence>MLRQIYSKSAYDVFPTPVAICIVFIRVEMLFLWCPIILLSKSSRRSPLEYYKKQNNSIPIILEDRYSTYGKSNELWGIFTINFRCLPLLSARIDSVEVESGFPPRRE</sequence>